<comment type="caution">
    <text evidence="1">The sequence shown here is derived from an EMBL/GenBank/DDBJ whole genome shotgun (WGS) entry which is preliminary data.</text>
</comment>
<evidence type="ECO:0000313" key="1">
    <source>
        <dbReference type="EMBL" id="KAK7247072.1"/>
    </source>
</evidence>
<proteinExistence type="predicted"/>
<gene>
    <name evidence="1" type="ORF">RIF29_41948</name>
</gene>
<reference evidence="1 2" key="1">
    <citation type="submission" date="2024-01" db="EMBL/GenBank/DDBJ databases">
        <title>The genomes of 5 underutilized Papilionoideae crops provide insights into root nodulation and disease resistanc.</title>
        <authorList>
            <person name="Yuan L."/>
        </authorList>
    </citation>
    <scope>NUCLEOTIDE SEQUENCE [LARGE SCALE GENOMIC DNA]</scope>
    <source>
        <strain evidence="1">ZHUSHIDOU_FW_LH</strain>
        <tissue evidence="1">Leaf</tissue>
    </source>
</reference>
<sequence>MHTQTSLTLRFHVKSISRQNLSILSLHFCVQVEEELCELCSIIVNKNAVFSDSSALALRGVQNGKKLLYQHDFAMGI</sequence>
<accession>A0AAN9EC19</accession>
<keyword evidence="2" id="KW-1185">Reference proteome</keyword>
<evidence type="ECO:0000313" key="2">
    <source>
        <dbReference type="Proteomes" id="UP001372338"/>
    </source>
</evidence>
<name>A0AAN9EC19_CROPI</name>
<protein>
    <submittedName>
        <fullName evidence="1">Uncharacterized protein</fullName>
    </submittedName>
</protein>
<dbReference type="Proteomes" id="UP001372338">
    <property type="component" value="Unassembled WGS sequence"/>
</dbReference>
<dbReference type="AlphaFoldDB" id="A0AAN9EC19"/>
<organism evidence="1 2">
    <name type="scientific">Crotalaria pallida</name>
    <name type="common">Smooth rattlebox</name>
    <name type="synonym">Crotalaria striata</name>
    <dbReference type="NCBI Taxonomy" id="3830"/>
    <lineage>
        <taxon>Eukaryota</taxon>
        <taxon>Viridiplantae</taxon>
        <taxon>Streptophyta</taxon>
        <taxon>Embryophyta</taxon>
        <taxon>Tracheophyta</taxon>
        <taxon>Spermatophyta</taxon>
        <taxon>Magnoliopsida</taxon>
        <taxon>eudicotyledons</taxon>
        <taxon>Gunneridae</taxon>
        <taxon>Pentapetalae</taxon>
        <taxon>rosids</taxon>
        <taxon>fabids</taxon>
        <taxon>Fabales</taxon>
        <taxon>Fabaceae</taxon>
        <taxon>Papilionoideae</taxon>
        <taxon>50 kb inversion clade</taxon>
        <taxon>genistoids sensu lato</taxon>
        <taxon>core genistoids</taxon>
        <taxon>Crotalarieae</taxon>
        <taxon>Crotalaria</taxon>
    </lineage>
</organism>
<dbReference type="EMBL" id="JAYWIO010000008">
    <property type="protein sequence ID" value="KAK7247072.1"/>
    <property type="molecule type" value="Genomic_DNA"/>
</dbReference>